<reference evidence="3" key="1">
    <citation type="journal article" date="2019" name="Int. J. Syst. Evol. Microbiol.">
        <title>The Global Catalogue of Microorganisms (GCM) 10K type strain sequencing project: providing services to taxonomists for standard genome sequencing and annotation.</title>
        <authorList>
            <consortium name="The Broad Institute Genomics Platform"/>
            <consortium name="The Broad Institute Genome Sequencing Center for Infectious Disease"/>
            <person name="Wu L."/>
            <person name="Ma J."/>
        </authorList>
    </citation>
    <scope>NUCLEOTIDE SEQUENCE [LARGE SCALE GENOMIC DNA]</scope>
    <source>
        <strain evidence="3">FCH27</strain>
    </source>
</reference>
<dbReference type="Pfam" id="PF07728">
    <property type="entry name" value="AAA_5"/>
    <property type="match status" value="1"/>
</dbReference>
<name>A0ABW2N3B5_9ACTN</name>
<dbReference type="InterPro" id="IPR003593">
    <property type="entry name" value="AAA+_ATPase"/>
</dbReference>
<dbReference type="SUPFAM" id="SSF52540">
    <property type="entry name" value="P-loop containing nucleoside triphosphate hydrolases"/>
    <property type="match status" value="1"/>
</dbReference>
<evidence type="ECO:0000259" key="1">
    <source>
        <dbReference type="SMART" id="SM00382"/>
    </source>
</evidence>
<dbReference type="CDD" id="cd00009">
    <property type="entry name" value="AAA"/>
    <property type="match status" value="1"/>
</dbReference>
<accession>A0ABW2N3B5</accession>
<proteinExistence type="predicted"/>
<dbReference type="InterPro" id="IPR011704">
    <property type="entry name" value="ATPase_dyneun-rel_AAA"/>
</dbReference>
<organism evidence="2 3">
    <name type="scientific">Nocardioides astragali</name>
    <dbReference type="NCBI Taxonomy" id="1776736"/>
    <lineage>
        <taxon>Bacteria</taxon>
        <taxon>Bacillati</taxon>
        <taxon>Actinomycetota</taxon>
        <taxon>Actinomycetes</taxon>
        <taxon>Propionibacteriales</taxon>
        <taxon>Nocardioidaceae</taxon>
        <taxon>Nocardioides</taxon>
    </lineage>
</organism>
<dbReference type="InterPro" id="IPR050764">
    <property type="entry name" value="CbbQ/NirQ/NorQ/GpvN"/>
</dbReference>
<comment type="caution">
    <text evidence="2">The sequence shown here is derived from an EMBL/GenBank/DDBJ whole genome shotgun (WGS) entry which is preliminary data.</text>
</comment>
<dbReference type="PANTHER" id="PTHR42759">
    <property type="entry name" value="MOXR FAMILY PROTEIN"/>
    <property type="match status" value="1"/>
</dbReference>
<evidence type="ECO:0000313" key="2">
    <source>
        <dbReference type="EMBL" id="MFC7360364.1"/>
    </source>
</evidence>
<dbReference type="Gene3D" id="3.40.50.300">
    <property type="entry name" value="P-loop containing nucleotide triphosphate hydrolases"/>
    <property type="match status" value="1"/>
</dbReference>
<dbReference type="InterPro" id="IPR027417">
    <property type="entry name" value="P-loop_NTPase"/>
</dbReference>
<dbReference type="RefSeq" id="WP_255890082.1">
    <property type="nucleotide sequence ID" value="NZ_JAFMZM010000003.1"/>
</dbReference>
<keyword evidence="3" id="KW-1185">Reference proteome</keyword>
<dbReference type="SMART" id="SM00382">
    <property type="entry name" value="AAA"/>
    <property type="match status" value="1"/>
</dbReference>
<protein>
    <submittedName>
        <fullName evidence="2">AAA family ATPase</fullName>
    </submittedName>
</protein>
<dbReference type="Proteomes" id="UP001596524">
    <property type="component" value="Unassembled WGS sequence"/>
</dbReference>
<feature type="domain" description="AAA+ ATPase" evidence="1">
    <location>
        <begin position="36"/>
        <end position="201"/>
    </location>
</feature>
<dbReference type="EMBL" id="JBHTCH010000010">
    <property type="protein sequence ID" value="MFC7360364.1"/>
    <property type="molecule type" value="Genomic_DNA"/>
</dbReference>
<evidence type="ECO:0000313" key="3">
    <source>
        <dbReference type="Proteomes" id="UP001596524"/>
    </source>
</evidence>
<dbReference type="PANTHER" id="PTHR42759:SF1">
    <property type="entry name" value="MAGNESIUM-CHELATASE SUBUNIT CHLD"/>
    <property type="match status" value="1"/>
</dbReference>
<sequence length="289" mass="32138">MTTWFESPADAAVRLREAGYLTDDATALTAYLSGALEKPLLIEGPAGVGKTELAKAVARATGAGLVRLQCYEGLDEARALYEWNYKKQLLRIQASGGEDSWSETHDDIFTEEFLLTRPLLSAIRRDEPTVLLIDEVDKTDVEVEGLLLEVLSDFQVTIPELGTVSATRRPFVVLTSNATRELSEAVKRRCLFLHLDYPDAERERAIVTSQVPGLEEKVARQLVDVVVRLRELELKKAPSIAESVDWARTLIALEIGELDEETVVRTLGVVLKHASDQRRAVKELKLASR</sequence>
<gene>
    <name evidence="2" type="ORF">ACFQO6_08790</name>
</gene>